<sequence>MGRISAQQGRLPSFQRFIFREFHLGHISSEVLAPLLSECERLSPIDWEKHYNQSALQLEALNSPLFKAGKPTLTADAFLDLNSINLVQDPYLQWVERYKLFLALKKDLLQNQIHYPIKINQFLRFDSFGSFIYFKESLGTDEYANFLEDQRQLHIKRMIPNTGSSYSIAFGGRVEEFLAAGEAGDPHTKPFFPVVSTATCTDNHLEVDQR</sequence>
<organism evidence="1 2">
    <name type="scientific">Colocasia esculenta</name>
    <name type="common">Wild taro</name>
    <name type="synonym">Arum esculentum</name>
    <dbReference type="NCBI Taxonomy" id="4460"/>
    <lineage>
        <taxon>Eukaryota</taxon>
        <taxon>Viridiplantae</taxon>
        <taxon>Streptophyta</taxon>
        <taxon>Embryophyta</taxon>
        <taxon>Tracheophyta</taxon>
        <taxon>Spermatophyta</taxon>
        <taxon>Magnoliopsida</taxon>
        <taxon>Liliopsida</taxon>
        <taxon>Araceae</taxon>
        <taxon>Aroideae</taxon>
        <taxon>Colocasieae</taxon>
        <taxon>Colocasia</taxon>
    </lineage>
</organism>
<evidence type="ECO:0000313" key="2">
    <source>
        <dbReference type="Proteomes" id="UP000652761"/>
    </source>
</evidence>
<accession>A0A843VIX8</accession>
<evidence type="ECO:0000313" key="1">
    <source>
        <dbReference type="EMBL" id="MQL96751.1"/>
    </source>
</evidence>
<name>A0A843VIX8_COLES</name>
<proteinExistence type="predicted"/>
<dbReference type="EMBL" id="NMUH01001954">
    <property type="protein sequence ID" value="MQL96751.1"/>
    <property type="molecule type" value="Genomic_DNA"/>
</dbReference>
<comment type="caution">
    <text evidence="1">The sequence shown here is derived from an EMBL/GenBank/DDBJ whole genome shotgun (WGS) entry which is preliminary data.</text>
</comment>
<dbReference type="Proteomes" id="UP000652761">
    <property type="component" value="Unassembled WGS sequence"/>
</dbReference>
<protein>
    <submittedName>
        <fullName evidence="1">Uncharacterized protein</fullName>
    </submittedName>
</protein>
<reference evidence="1" key="1">
    <citation type="submission" date="2017-07" db="EMBL/GenBank/DDBJ databases">
        <title>Taro Niue Genome Assembly and Annotation.</title>
        <authorList>
            <person name="Atibalentja N."/>
            <person name="Keating K."/>
            <person name="Fields C.J."/>
        </authorList>
    </citation>
    <scope>NUCLEOTIDE SEQUENCE</scope>
    <source>
        <strain evidence="1">Niue_2</strain>
        <tissue evidence="1">Leaf</tissue>
    </source>
</reference>
<dbReference type="AlphaFoldDB" id="A0A843VIX8"/>
<keyword evidence="2" id="KW-1185">Reference proteome</keyword>
<gene>
    <name evidence="1" type="ORF">Taro_029431</name>
</gene>